<protein>
    <submittedName>
        <fullName evidence="5">ATP/GTP-binding protein</fullName>
    </submittedName>
</protein>
<gene>
    <name evidence="5" type="ORF">IF129_05340</name>
</gene>
<dbReference type="GO" id="GO:0005525">
    <property type="term" value="F:GTP binding"/>
    <property type="evidence" value="ECO:0007669"/>
    <property type="project" value="UniProtKB-KW"/>
</dbReference>
<accession>A0A927EWL4</accession>
<dbReference type="Gene3D" id="3.40.50.300">
    <property type="entry name" value="P-loop containing nucleotide triphosphate hydrolases"/>
    <property type="match status" value="1"/>
</dbReference>
<dbReference type="RefSeq" id="WP_191208308.1">
    <property type="nucleotide sequence ID" value="NZ_BAABKL010000023.1"/>
</dbReference>
<dbReference type="EMBL" id="JACXYU010000002">
    <property type="protein sequence ID" value="MBD3930986.1"/>
    <property type="molecule type" value="Genomic_DNA"/>
</dbReference>
<dbReference type="AlphaFoldDB" id="A0A927EWL4"/>
<organism evidence="5 6">
    <name type="scientific">Streptomyces chumphonensis</name>
    <dbReference type="NCBI Taxonomy" id="1214925"/>
    <lineage>
        <taxon>Bacteria</taxon>
        <taxon>Bacillati</taxon>
        <taxon>Actinomycetota</taxon>
        <taxon>Actinomycetes</taxon>
        <taxon>Kitasatosporales</taxon>
        <taxon>Streptomycetaceae</taxon>
        <taxon>Streptomyces</taxon>
    </lineage>
</organism>
<dbReference type="Proteomes" id="UP000632289">
    <property type="component" value="Unassembled WGS sequence"/>
</dbReference>
<evidence type="ECO:0000256" key="2">
    <source>
        <dbReference type="ARBA" id="ARBA00022741"/>
    </source>
</evidence>
<keyword evidence="3" id="KW-0378">Hydrolase</keyword>
<keyword evidence="6" id="KW-1185">Reference proteome</keyword>
<evidence type="ECO:0000313" key="5">
    <source>
        <dbReference type="EMBL" id="MBD3930986.1"/>
    </source>
</evidence>
<dbReference type="GO" id="GO:0016787">
    <property type="term" value="F:hydrolase activity"/>
    <property type="evidence" value="ECO:0007669"/>
    <property type="project" value="UniProtKB-KW"/>
</dbReference>
<evidence type="ECO:0000313" key="6">
    <source>
        <dbReference type="Proteomes" id="UP000632289"/>
    </source>
</evidence>
<evidence type="ECO:0000256" key="4">
    <source>
        <dbReference type="ARBA" id="ARBA00023134"/>
    </source>
</evidence>
<comment type="similarity">
    <text evidence="1">Belongs to the GPN-loop GTPase family.</text>
</comment>
<evidence type="ECO:0000256" key="3">
    <source>
        <dbReference type="ARBA" id="ARBA00022801"/>
    </source>
</evidence>
<name>A0A927EWL4_9ACTN</name>
<dbReference type="CDD" id="cd00882">
    <property type="entry name" value="Ras_like_GTPase"/>
    <property type="match status" value="1"/>
</dbReference>
<dbReference type="InterPro" id="IPR004130">
    <property type="entry name" value="Gpn"/>
</dbReference>
<reference evidence="5" key="1">
    <citation type="submission" date="2020-09" db="EMBL/GenBank/DDBJ databases">
        <title>Secondary metabolite and genome analysis of marine Streptomyces chumphonensis KK1-2T.</title>
        <authorList>
            <person name="Phongsopitanun W."/>
            <person name="Kanchanasin P."/>
            <person name="Pittayakhajonwut P."/>
            <person name="Suwanborirux K."/>
            <person name="Tanasupawat S."/>
        </authorList>
    </citation>
    <scope>NUCLEOTIDE SEQUENCE</scope>
    <source>
        <strain evidence="5">KK1-2</strain>
    </source>
</reference>
<dbReference type="PANTHER" id="PTHR42708:SF1">
    <property type="entry name" value="GLIDING MOTILITY PROTEIN MGLA"/>
    <property type="match status" value="1"/>
</dbReference>
<dbReference type="InterPro" id="IPR027417">
    <property type="entry name" value="P-loop_NTPase"/>
</dbReference>
<dbReference type="InterPro" id="IPR052705">
    <property type="entry name" value="Gliding_Motility_GTPase"/>
</dbReference>
<keyword evidence="4" id="KW-0342">GTP-binding</keyword>
<dbReference type="Pfam" id="PF03029">
    <property type="entry name" value="ATP_bind_1"/>
    <property type="match status" value="1"/>
</dbReference>
<keyword evidence="2" id="KW-0547">Nucleotide-binding</keyword>
<dbReference type="PANTHER" id="PTHR42708">
    <property type="entry name" value="ATP/GTP-BINDING PROTEIN-RELATED"/>
    <property type="match status" value="1"/>
</dbReference>
<sequence length="214" mass="22581">MASAHCDPAGAEAAAPVALKILVTGGFGVGKTTFTGAVSEIRALRTEAAMTEAGRPHDDLVGVEAKATTTVAMDFGRITLGGSTVLYLFGTPGQDRFRFLWDELAAGALGAVVIADTRRLADSFPALDDLERRGLPFAVAVNRFDGARAYPVGSVRTALDLDDHVPVVPCDARRRESARDVLVTLVDHVLRTGTALRGTAPWDEGRAAGLRTPR</sequence>
<comment type="caution">
    <text evidence="5">The sequence shown here is derived from an EMBL/GenBank/DDBJ whole genome shotgun (WGS) entry which is preliminary data.</text>
</comment>
<dbReference type="SUPFAM" id="SSF52540">
    <property type="entry name" value="P-loop containing nucleoside triphosphate hydrolases"/>
    <property type="match status" value="1"/>
</dbReference>
<proteinExistence type="inferred from homology"/>
<evidence type="ECO:0000256" key="1">
    <source>
        <dbReference type="ARBA" id="ARBA00005290"/>
    </source>
</evidence>